<proteinExistence type="predicted"/>
<dbReference type="InParanoid" id="A0A0H2RPY2"/>
<accession>A0A0H2RPY2</accession>
<sequence>MATLELAANWNDVYSSPHTALELKGSIVFTNTNFQKLVGQKALKALQRNGVGGNFYVCAIYNRPDRPSLVVVEALPQIQLDSGAGAALGPVARVFFVEPIGSLEWVYTICKL</sequence>
<organism evidence="1 2">
    <name type="scientific">Schizopora paradoxa</name>
    <dbReference type="NCBI Taxonomy" id="27342"/>
    <lineage>
        <taxon>Eukaryota</taxon>
        <taxon>Fungi</taxon>
        <taxon>Dikarya</taxon>
        <taxon>Basidiomycota</taxon>
        <taxon>Agaricomycotina</taxon>
        <taxon>Agaricomycetes</taxon>
        <taxon>Hymenochaetales</taxon>
        <taxon>Schizoporaceae</taxon>
        <taxon>Schizopora</taxon>
    </lineage>
</organism>
<keyword evidence="2" id="KW-1185">Reference proteome</keyword>
<reference evidence="1 2" key="1">
    <citation type="submission" date="2015-04" db="EMBL/GenBank/DDBJ databases">
        <title>Complete genome sequence of Schizopora paradoxa KUC8140, a cosmopolitan wood degrader in East Asia.</title>
        <authorList>
            <consortium name="DOE Joint Genome Institute"/>
            <person name="Min B."/>
            <person name="Park H."/>
            <person name="Jang Y."/>
            <person name="Kim J.-J."/>
            <person name="Kim K.H."/>
            <person name="Pangilinan J."/>
            <person name="Lipzen A."/>
            <person name="Riley R."/>
            <person name="Grigoriev I.V."/>
            <person name="Spatafora J.W."/>
            <person name="Choi I.-G."/>
        </authorList>
    </citation>
    <scope>NUCLEOTIDE SEQUENCE [LARGE SCALE GENOMIC DNA]</scope>
    <source>
        <strain evidence="1 2">KUC8140</strain>
    </source>
</reference>
<protein>
    <submittedName>
        <fullName evidence="1">Uncharacterized protein</fullName>
    </submittedName>
</protein>
<name>A0A0H2RPY2_9AGAM</name>
<dbReference type="EMBL" id="KQ085950">
    <property type="protein sequence ID" value="KLO14015.1"/>
    <property type="molecule type" value="Genomic_DNA"/>
</dbReference>
<evidence type="ECO:0000313" key="1">
    <source>
        <dbReference type="EMBL" id="KLO14015.1"/>
    </source>
</evidence>
<dbReference type="AlphaFoldDB" id="A0A0H2RPY2"/>
<dbReference type="Proteomes" id="UP000053477">
    <property type="component" value="Unassembled WGS sequence"/>
</dbReference>
<evidence type="ECO:0000313" key="2">
    <source>
        <dbReference type="Proteomes" id="UP000053477"/>
    </source>
</evidence>
<gene>
    <name evidence="1" type="ORF">SCHPADRAFT_939896</name>
</gene>